<feature type="region of interest" description="Disordered" evidence="1">
    <location>
        <begin position="389"/>
        <end position="454"/>
    </location>
</feature>
<dbReference type="PANTHER" id="PTHR38886:SF1">
    <property type="entry name" value="NACHT-NTPASE AND P-LOOP NTPASES N-TERMINAL DOMAIN-CONTAINING PROTEIN"/>
    <property type="match status" value="1"/>
</dbReference>
<feature type="domain" description="Ubiquitin-like" evidence="3">
    <location>
        <begin position="178"/>
        <end position="263"/>
    </location>
</feature>
<dbReference type="EMBL" id="JAGHQL010000006">
    <property type="protein sequence ID" value="KAH0545424.1"/>
    <property type="molecule type" value="Genomic_DNA"/>
</dbReference>
<accession>A0A9P8I907</accession>
<comment type="caution">
    <text evidence="4">The sequence shown here is derived from an EMBL/GenBank/DDBJ whole genome shotgun (WGS) entry which is preliminary data.</text>
</comment>
<keyword evidence="2" id="KW-0732">Signal</keyword>
<protein>
    <recommendedName>
        <fullName evidence="3">Ubiquitin-like domain-containing protein</fullName>
    </recommendedName>
</protein>
<dbReference type="Pfam" id="PF22893">
    <property type="entry name" value="ULD_2"/>
    <property type="match status" value="1"/>
</dbReference>
<evidence type="ECO:0000259" key="3">
    <source>
        <dbReference type="Pfam" id="PF22893"/>
    </source>
</evidence>
<feature type="compositionally biased region" description="Polar residues" evidence="1">
    <location>
        <begin position="394"/>
        <end position="413"/>
    </location>
</feature>
<reference evidence="4" key="1">
    <citation type="submission" date="2021-03" db="EMBL/GenBank/DDBJ databases">
        <title>Comparative genomics and phylogenomic investigation of the class Geoglossomycetes provide insights into ecological specialization and systematics.</title>
        <authorList>
            <person name="Melie T."/>
            <person name="Pirro S."/>
            <person name="Miller A.N."/>
            <person name="Quandt A."/>
        </authorList>
    </citation>
    <scope>NUCLEOTIDE SEQUENCE</scope>
    <source>
        <strain evidence="4">GBOQ0MN5Z8</strain>
    </source>
</reference>
<evidence type="ECO:0000313" key="4">
    <source>
        <dbReference type="EMBL" id="KAH0545424.1"/>
    </source>
</evidence>
<evidence type="ECO:0000256" key="2">
    <source>
        <dbReference type="SAM" id="SignalP"/>
    </source>
</evidence>
<feature type="signal peptide" evidence="2">
    <location>
        <begin position="1"/>
        <end position="25"/>
    </location>
</feature>
<evidence type="ECO:0000256" key="1">
    <source>
        <dbReference type="SAM" id="MobiDB-lite"/>
    </source>
</evidence>
<feature type="chain" id="PRO_5040170312" description="Ubiquitin-like domain-containing protein" evidence="2">
    <location>
        <begin position="26"/>
        <end position="454"/>
    </location>
</feature>
<dbReference type="Proteomes" id="UP000698800">
    <property type="component" value="Unassembled WGS sequence"/>
</dbReference>
<organism evidence="4 5">
    <name type="scientific">Glutinoglossum americanum</name>
    <dbReference type="NCBI Taxonomy" id="1670608"/>
    <lineage>
        <taxon>Eukaryota</taxon>
        <taxon>Fungi</taxon>
        <taxon>Dikarya</taxon>
        <taxon>Ascomycota</taxon>
        <taxon>Pezizomycotina</taxon>
        <taxon>Geoglossomycetes</taxon>
        <taxon>Geoglossales</taxon>
        <taxon>Geoglossaceae</taxon>
        <taxon>Glutinoglossum</taxon>
    </lineage>
</organism>
<sequence length="454" mass="50774">MPVPFGFSVGDFVAVAGLVWKLCQALDESSEDTEEFRKVQLELLSFHSAIIGLEQLICTGAILSEEQVARIKNVLENCRRPISEFEKHTEKYKAGPADGDGVQAIGKLRKRVQWTFLGKKKVEPFRKTVQSYSAILGLIMQSLQQQAILDLGKQVRALRTDKEGVNTPIYPALDEPWDQKPIRFQDAIGRRYPIPLEVCGTFEGLLCFLKFAFKVSPILEVIEQKCIWLFSPVEGQAKRCNLIEEKDWVTATRPGMLLDMSLLGHDEEPPVPPLQPPASENELPEGRSPEVGESKEIVRFQTPLPKWSRYPEDVEFAFLANMRFPQARSPGPHGKLKFQGDFDAIAGREGRQTWALDYVRPKKRFSDAANLRAHNTRTHNTRRVRCLSGKRPGTLTQSPTLESDEIPTSSHDLASTKIEPSVGVAGLNPSAPQGPLETGEPVLNINRRASDDNT</sequence>
<feature type="region of interest" description="Disordered" evidence="1">
    <location>
        <begin position="266"/>
        <end position="290"/>
    </location>
</feature>
<dbReference type="PANTHER" id="PTHR38886">
    <property type="entry name" value="SESA DOMAIN-CONTAINING PROTEIN"/>
    <property type="match status" value="1"/>
</dbReference>
<dbReference type="AlphaFoldDB" id="A0A9P8I907"/>
<dbReference type="OrthoDB" id="3045089at2759"/>
<proteinExistence type="predicted"/>
<evidence type="ECO:0000313" key="5">
    <source>
        <dbReference type="Proteomes" id="UP000698800"/>
    </source>
</evidence>
<gene>
    <name evidence="4" type="ORF">FGG08_000565</name>
</gene>
<dbReference type="InterPro" id="IPR054464">
    <property type="entry name" value="ULD_fung"/>
</dbReference>
<name>A0A9P8I907_9PEZI</name>
<keyword evidence="5" id="KW-1185">Reference proteome</keyword>